<gene>
    <name evidence="2" type="ORF">ACFS6H_03305</name>
</gene>
<dbReference type="PROSITE" id="PS51186">
    <property type="entry name" value="GNAT"/>
    <property type="match status" value="1"/>
</dbReference>
<organism evidence="2 3">
    <name type="scientific">Terrimonas rubra</name>
    <dbReference type="NCBI Taxonomy" id="1035890"/>
    <lineage>
        <taxon>Bacteria</taxon>
        <taxon>Pseudomonadati</taxon>
        <taxon>Bacteroidota</taxon>
        <taxon>Chitinophagia</taxon>
        <taxon>Chitinophagales</taxon>
        <taxon>Chitinophagaceae</taxon>
        <taxon>Terrimonas</taxon>
    </lineage>
</organism>
<dbReference type="Proteomes" id="UP001597511">
    <property type="component" value="Unassembled WGS sequence"/>
</dbReference>
<dbReference type="RefSeq" id="WP_386095191.1">
    <property type="nucleotide sequence ID" value="NZ_JBHUOZ010000001.1"/>
</dbReference>
<dbReference type="EMBL" id="JBHUOZ010000001">
    <property type="protein sequence ID" value="MFD2918722.1"/>
    <property type="molecule type" value="Genomic_DNA"/>
</dbReference>
<keyword evidence="2" id="KW-0808">Transferase</keyword>
<dbReference type="GO" id="GO:0016746">
    <property type="term" value="F:acyltransferase activity"/>
    <property type="evidence" value="ECO:0007669"/>
    <property type="project" value="UniProtKB-KW"/>
</dbReference>
<dbReference type="InterPro" id="IPR000182">
    <property type="entry name" value="GNAT_dom"/>
</dbReference>
<evidence type="ECO:0000259" key="1">
    <source>
        <dbReference type="PROSITE" id="PS51186"/>
    </source>
</evidence>
<dbReference type="Gene3D" id="3.40.630.30">
    <property type="match status" value="1"/>
</dbReference>
<dbReference type="PANTHER" id="PTHR43792">
    <property type="entry name" value="GNAT FAMILY, PUTATIVE (AFU_ORTHOLOGUE AFUA_3G00765)-RELATED-RELATED"/>
    <property type="match status" value="1"/>
</dbReference>
<comment type="caution">
    <text evidence="2">The sequence shown here is derived from an EMBL/GenBank/DDBJ whole genome shotgun (WGS) entry which is preliminary data.</text>
</comment>
<keyword evidence="3" id="KW-1185">Reference proteome</keyword>
<sequence>MTLIFETPRFIARQLELSDRHDMFRLDSDPEVHQYLGNNPIQSIEEVDAIIRSIQDQYARLGVGRLAIIDKVTDEFMGWAGLKKLETPYNNQVNVYDLGYRLLQQHWGKGVATETARGSLAYGFDQLQLDKITAMADCANKGSNQVLIKVGMQLTETFMLDGVLHNWYELDKDTYRQQTAGV</sequence>
<reference evidence="3" key="1">
    <citation type="journal article" date="2019" name="Int. J. Syst. Evol. Microbiol.">
        <title>The Global Catalogue of Microorganisms (GCM) 10K type strain sequencing project: providing services to taxonomists for standard genome sequencing and annotation.</title>
        <authorList>
            <consortium name="The Broad Institute Genomics Platform"/>
            <consortium name="The Broad Institute Genome Sequencing Center for Infectious Disease"/>
            <person name="Wu L."/>
            <person name="Ma J."/>
        </authorList>
    </citation>
    <scope>NUCLEOTIDE SEQUENCE [LARGE SCALE GENOMIC DNA]</scope>
    <source>
        <strain evidence="3">KCTC 23299</strain>
    </source>
</reference>
<evidence type="ECO:0000313" key="3">
    <source>
        <dbReference type="Proteomes" id="UP001597511"/>
    </source>
</evidence>
<name>A0ABW6A3T7_9BACT</name>
<dbReference type="InterPro" id="IPR051531">
    <property type="entry name" value="N-acetyltransferase"/>
</dbReference>
<dbReference type="InterPro" id="IPR016181">
    <property type="entry name" value="Acyl_CoA_acyltransferase"/>
</dbReference>
<protein>
    <submittedName>
        <fullName evidence="2">GNAT family N-acetyltransferase</fullName>
        <ecNumber evidence="2">2.3.-.-</ecNumber>
    </submittedName>
</protein>
<accession>A0ABW6A3T7</accession>
<dbReference type="SUPFAM" id="SSF55729">
    <property type="entry name" value="Acyl-CoA N-acyltransferases (Nat)"/>
    <property type="match status" value="1"/>
</dbReference>
<proteinExistence type="predicted"/>
<dbReference type="PANTHER" id="PTHR43792:SF16">
    <property type="entry name" value="N-ACETYLTRANSFERASE DOMAIN-CONTAINING PROTEIN"/>
    <property type="match status" value="1"/>
</dbReference>
<dbReference type="EC" id="2.3.-.-" evidence="2"/>
<evidence type="ECO:0000313" key="2">
    <source>
        <dbReference type="EMBL" id="MFD2918722.1"/>
    </source>
</evidence>
<feature type="domain" description="N-acetyltransferase" evidence="1">
    <location>
        <begin position="10"/>
        <end position="173"/>
    </location>
</feature>
<dbReference type="Pfam" id="PF13302">
    <property type="entry name" value="Acetyltransf_3"/>
    <property type="match status" value="1"/>
</dbReference>
<keyword evidence="2" id="KW-0012">Acyltransferase</keyword>